<proteinExistence type="predicted"/>
<gene>
    <name evidence="1" type="ORF">BDN72DRAFT_87519</name>
</gene>
<evidence type="ECO:0000313" key="2">
    <source>
        <dbReference type="Proteomes" id="UP000308600"/>
    </source>
</evidence>
<sequence>MSFPGQPTTNTLSHPTPPSSNSKRPADYDERTQPAPKRVHLIVNEGAQNIPPIAGSGPFTPGAVRPSPPQHPAFSKFGSRRSKTNSGSSNVASDVWWFMYPVPSKERPAENARAPPDFQPLKARPRNTPIMACRLCTGDEWRVWKCDDGRTSRVREHLEKDHWAIYYEQVMQHKLKGWETLPERAREANRPVISSNTREPFTLEGFYQRLVKWMAASDQASSYMNSTC</sequence>
<protein>
    <submittedName>
        <fullName evidence="1">Uncharacterized protein</fullName>
    </submittedName>
</protein>
<dbReference type="EMBL" id="ML209387">
    <property type="protein sequence ID" value="TFK58404.1"/>
    <property type="molecule type" value="Genomic_DNA"/>
</dbReference>
<name>A0ACD2ZY92_9AGAR</name>
<evidence type="ECO:0000313" key="1">
    <source>
        <dbReference type="EMBL" id="TFK58404.1"/>
    </source>
</evidence>
<dbReference type="Proteomes" id="UP000308600">
    <property type="component" value="Unassembled WGS sequence"/>
</dbReference>
<keyword evidence="2" id="KW-1185">Reference proteome</keyword>
<organism evidence="1 2">
    <name type="scientific">Pluteus cervinus</name>
    <dbReference type="NCBI Taxonomy" id="181527"/>
    <lineage>
        <taxon>Eukaryota</taxon>
        <taxon>Fungi</taxon>
        <taxon>Dikarya</taxon>
        <taxon>Basidiomycota</taxon>
        <taxon>Agaricomycotina</taxon>
        <taxon>Agaricomycetes</taxon>
        <taxon>Agaricomycetidae</taxon>
        <taxon>Agaricales</taxon>
        <taxon>Pluteineae</taxon>
        <taxon>Pluteaceae</taxon>
        <taxon>Pluteus</taxon>
    </lineage>
</organism>
<accession>A0ACD2ZY92</accession>
<reference evidence="1 2" key="1">
    <citation type="journal article" date="2019" name="Nat. Ecol. Evol.">
        <title>Megaphylogeny resolves global patterns of mushroom evolution.</title>
        <authorList>
            <person name="Varga T."/>
            <person name="Krizsan K."/>
            <person name="Foldi C."/>
            <person name="Dima B."/>
            <person name="Sanchez-Garcia M."/>
            <person name="Sanchez-Ramirez S."/>
            <person name="Szollosi G.J."/>
            <person name="Szarkandi J.G."/>
            <person name="Papp V."/>
            <person name="Albert L."/>
            <person name="Andreopoulos W."/>
            <person name="Angelini C."/>
            <person name="Antonin V."/>
            <person name="Barry K.W."/>
            <person name="Bougher N.L."/>
            <person name="Buchanan P."/>
            <person name="Buyck B."/>
            <person name="Bense V."/>
            <person name="Catcheside P."/>
            <person name="Chovatia M."/>
            <person name="Cooper J."/>
            <person name="Damon W."/>
            <person name="Desjardin D."/>
            <person name="Finy P."/>
            <person name="Geml J."/>
            <person name="Haridas S."/>
            <person name="Hughes K."/>
            <person name="Justo A."/>
            <person name="Karasinski D."/>
            <person name="Kautmanova I."/>
            <person name="Kiss B."/>
            <person name="Kocsube S."/>
            <person name="Kotiranta H."/>
            <person name="LaButti K.M."/>
            <person name="Lechner B.E."/>
            <person name="Liimatainen K."/>
            <person name="Lipzen A."/>
            <person name="Lukacs Z."/>
            <person name="Mihaltcheva S."/>
            <person name="Morgado L.N."/>
            <person name="Niskanen T."/>
            <person name="Noordeloos M.E."/>
            <person name="Ohm R.A."/>
            <person name="Ortiz-Santana B."/>
            <person name="Ovrebo C."/>
            <person name="Racz N."/>
            <person name="Riley R."/>
            <person name="Savchenko A."/>
            <person name="Shiryaev A."/>
            <person name="Soop K."/>
            <person name="Spirin V."/>
            <person name="Szebenyi C."/>
            <person name="Tomsovsky M."/>
            <person name="Tulloss R.E."/>
            <person name="Uehling J."/>
            <person name="Grigoriev I.V."/>
            <person name="Vagvolgyi C."/>
            <person name="Papp T."/>
            <person name="Martin F.M."/>
            <person name="Miettinen O."/>
            <person name="Hibbett D.S."/>
            <person name="Nagy L.G."/>
        </authorList>
    </citation>
    <scope>NUCLEOTIDE SEQUENCE [LARGE SCALE GENOMIC DNA]</scope>
    <source>
        <strain evidence="1 2">NL-1719</strain>
    </source>
</reference>